<dbReference type="PANTHER" id="PTHR10648">
    <property type="entry name" value="SERINE/THREONINE-PROTEIN PHOSPHATASE PP2A 65 KDA REGULATORY SUBUNIT"/>
    <property type="match status" value="1"/>
</dbReference>
<evidence type="ECO:0000313" key="5">
    <source>
        <dbReference type="EMBL" id="CCI48954.1"/>
    </source>
</evidence>
<dbReference type="SUPFAM" id="SSF48371">
    <property type="entry name" value="ARM repeat"/>
    <property type="match status" value="1"/>
</dbReference>
<dbReference type="InterPro" id="IPR001478">
    <property type="entry name" value="PDZ"/>
</dbReference>
<dbReference type="EMBL" id="CAIX01000258">
    <property type="protein sequence ID" value="CCI48954.1"/>
    <property type="molecule type" value="Genomic_DNA"/>
</dbReference>
<dbReference type="Gene3D" id="1.25.10.10">
    <property type="entry name" value="Leucine-rich Repeat Variant"/>
    <property type="match status" value="1"/>
</dbReference>
<comment type="caution">
    <text evidence="5">The sequence shown here is derived from an EMBL/GenBank/DDBJ whole genome shotgun (WGS) entry which is preliminary data.</text>
</comment>
<dbReference type="InterPro" id="IPR016024">
    <property type="entry name" value="ARM-type_fold"/>
</dbReference>
<evidence type="ECO:0000313" key="6">
    <source>
        <dbReference type="Proteomes" id="UP000053237"/>
    </source>
</evidence>
<sequence>MDKIDDNVIEVLQSVIMGNPSKAKKKVSREQLIEFLVRADGDPNKALDYYYQNIRNPYSDLPEALDARNHKQVHELRDILGGHVQVETLMNLLKRTNNNVHEAVELYFTEGNTLCEEMAVSNDAMQKPPPLIEEDTKQTGLLPIASHYLKPLTSPLNKIARLSAEDDDCYEAPCVGTTDSGVYEISISEKGVLGWEIGNIFGRLVVQNVEPKGVAGRAGVLKADVLISVNDIVVDRLNAAELQNELSREVVLIPSILRLRRPQDIHHVDGSSERPLQPHSICESRLSDSCVEIKTIDTAVKSDTLSTCDVVNVSLADSDKLEIQASETPSMSYGLTHLEQVAGIIGATIDDQSANMQSILEVLLMADLNTDVALNNYFDEHRTVPDFRHIIGYDWDPSCPEKCTKGVIYEAVIPVGPLGLTVENILERTVVVDIKPTGAAAKAGVKRSSWLVGLNNEYITNLTHKEALSRIERAERPLHLKLIVISASDYKSLRKQLCMNIRQPKTERPVPEQDRMSFRVFQAKIHQAILHFPMEFCCGIFRYLTLDDLDNCEQSLSNEDAARDAFLTQILPNSRVESVLKASFDRVQQHGSTRAEMSAERRYLLNLFGTIHSHDDKGESVVIRTIYILGLLGKRIAQLYHQSNCSREESGEASSASLEERRTRYQLLIALILYVLESLAIIENHATWDAMVHCLRELIKAMSDEEVDTMIIPLISKLSTSSSPTARIVPIAILSDVYARTSGDILVQLRGMVDRLALDDNPLVRRAVTSVLAQLANVVGSYKLEWIVHLLEKATSDNHDIVRTFAVKSYLQVANILRAVLLEPDTNPQLCEMKRLDPSLRLLYCQMVPLVNSYVCDTSWQVRVEAARMLPSLCLIFGKEYADVFVDHFIGIIRDPTMEVRKACVEIAYDMAESMIKLNSGNITASVSTTEDDQKMDTEEHESSTGEVVGRMVHQVAQLELQNDSVAEGNPRELIVATQNKIVRSILPATYGLATDASVIVRLALARFVGKSLSLIGEQHYEDLVPIFTQCLDESQDSSVRAALLEETTRNCNKSAELLLSLSFPVLRKLIHSPSWRIRVQSIHCIAAWANRADSCAFPSDFATNYLGFLEDPIYEVRWACCNDLVNLVNCLGNEWLVSDVLNAIMNSMQSTFNGKLTGLCAIEKLAVKLHKVGKLDDVIKVVMEECNSRTPNLRFRALRTLKLLVQELKDDPLTNHVLNVVSSLASVEQESDPDVRDTAVHVLSYLKWSKL</sequence>
<dbReference type="PANTHER" id="PTHR10648:SF4">
    <property type="entry name" value="PROTEIN PHOSPHATASE 2 (FORMERLY 2A), REGULATORY SUBUNIT A, BETA ISOFORM-RELATED"/>
    <property type="match status" value="1"/>
</dbReference>
<evidence type="ECO:0000256" key="2">
    <source>
        <dbReference type="PROSITE-ProRule" id="PRU00103"/>
    </source>
</evidence>
<evidence type="ECO:0000256" key="1">
    <source>
        <dbReference type="ARBA" id="ARBA00022737"/>
    </source>
</evidence>
<accession>A0A024GRJ6</accession>
<dbReference type="InterPro" id="IPR011989">
    <property type="entry name" value="ARM-like"/>
</dbReference>
<reference evidence="5 6" key="1">
    <citation type="submission" date="2012-05" db="EMBL/GenBank/DDBJ databases">
        <title>Recombination and specialization in a pathogen metapopulation.</title>
        <authorList>
            <person name="Gardiner A."/>
            <person name="Kemen E."/>
            <person name="Schultz-Larsen T."/>
            <person name="MacLean D."/>
            <person name="Van Oosterhout C."/>
            <person name="Jones J.D.G."/>
        </authorList>
    </citation>
    <scope>NUCLEOTIDE SEQUENCE [LARGE SCALE GENOMIC DNA]</scope>
    <source>
        <strain evidence="5 6">Ac Nc2</strain>
    </source>
</reference>
<dbReference type="GO" id="GO:0019888">
    <property type="term" value="F:protein phosphatase regulator activity"/>
    <property type="evidence" value="ECO:0007669"/>
    <property type="project" value="TreeGrafter"/>
</dbReference>
<gene>
    <name evidence="5" type="ORF">BN9_101630</name>
</gene>
<dbReference type="InParanoid" id="A0A024GRJ6"/>
<dbReference type="PROSITE" id="PS50106">
    <property type="entry name" value="PDZ"/>
    <property type="match status" value="1"/>
</dbReference>
<organism evidence="5 6">
    <name type="scientific">Albugo candida</name>
    <dbReference type="NCBI Taxonomy" id="65357"/>
    <lineage>
        <taxon>Eukaryota</taxon>
        <taxon>Sar</taxon>
        <taxon>Stramenopiles</taxon>
        <taxon>Oomycota</taxon>
        <taxon>Peronosporomycetes</taxon>
        <taxon>Albuginales</taxon>
        <taxon>Albuginaceae</taxon>
        <taxon>Albugo</taxon>
    </lineage>
</organism>
<evidence type="ECO:0000256" key="3">
    <source>
        <dbReference type="SAM" id="MobiDB-lite"/>
    </source>
</evidence>
<dbReference type="SUPFAM" id="SSF50156">
    <property type="entry name" value="PDZ domain-like"/>
    <property type="match status" value="2"/>
</dbReference>
<dbReference type="Gene3D" id="2.30.42.10">
    <property type="match status" value="2"/>
</dbReference>
<proteinExistence type="predicted"/>
<dbReference type="GO" id="GO:0005829">
    <property type="term" value="C:cytosol"/>
    <property type="evidence" value="ECO:0007669"/>
    <property type="project" value="TreeGrafter"/>
</dbReference>
<feature type="region of interest" description="Disordered" evidence="3">
    <location>
        <begin position="927"/>
        <end position="947"/>
    </location>
</feature>
<dbReference type="GO" id="GO:0000159">
    <property type="term" value="C:protein phosphatase type 2A complex"/>
    <property type="evidence" value="ECO:0007669"/>
    <property type="project" value="TreeGrafter"/>
</dbReference>
<protein>
    <recommendedName>
        <fullName evidence="4">PDZ domain-containing protein</fullName>
    </recommendedName>
</protein>
<dbReference type="InterPro" id="IPR051023">
    <property type="entry name" value="PP2A_Regulatory_Subunit_A"/>
</dbReference>
<feature type="domain" description="PDZ" evidence="4">
    <location>
        <begin position="416"/>
        <end position="486"/>
    </location>
</feature>
<feature type="repeat" description="HEAT" evidence="2">
    <location>
        <begin position="749"/>
        <end position="785"/>
    </location>
</feature>
<name>A0A024GRJ6_9STRA</name>
<dbReference type="AlphaFoldDB" id="A0A024GRJ6"/>
<dbReference type="GO" id="GO:0005634">
    <property type="term" value="C:nucleus"/>
    <property type="evidence" value="ECO:0007669"/>
    <property type="project" value="TreeGrafter"/>
</dbReference>
<dbReference type="STRING" id="65357.A0A024GRJ6"/>
<dbReference type="Proteomes" id="UP000053237">
    <property type="component" value="Unassembled WGS sequence"/>
</dbReference>
<dbReference type="PROSITE" id="PS50077">
    <property type="entry name" value="HEAT_REPEAT"/>
    <property type="match status" value="3"/>
</dbReference>
<evidence type="ECO:0000259" key="4">
    <source>
        <dbReference type="PROSITE" id="PS50106"/>
    </source>
</evidence>
<dbReference type="OrthoDB" id="340346at2759"/>
<feature type="repeat" description="HEAT" evidence="2">
    <location>
        <begin position="986"/>
        <end position="1024"/>
    </location>
</feature>
<keyword evidence="6" id="KW-1185">Reference proteome</keyword>
<feature type="compositionally biased region" description="Basic and acidic residues" evidence="3">
    <location>
        <begin position="932"/>
        <end position="944"/>
    </location>
</feature>
<dbReference type="SMART" id="SM00228">
    <property type="entry name" value="PDZ"/>
    <property type="match status" value="2"/>
</dbReference>
<dbReference type="InterPro" id="IPR021133">
    <property type="entry name" value="HEAT_type_2"/>
</dbReference>
<dbReference type="InterPro" id="IPR036034">
    <property type="entry name" value="PDZ_sf"/>
</dbReference>
<keyword evidence="1" id="KW-0677">Repeat</keyword>
<feature type="repeat" description="HEAT" evidence="2">
    <location>
        <begin position="847"/>
        <end position="883"/>
    </location>
</feature>